<evidence type="ECO:0000259" key="1">
    <source>
        <dbReference type="Pfam" id="PF13952"/>
    </source>
</evidence>
<sequence>MSLEYIMWPVVVTVYNLPPWLCMKPEYFMLTLLIPDPKASKCDGETMVTENNVTSIDISAEAFNDDQFILASQAHQVFYIKDPSRGRNWREVQIVHHRSLWDIVGSNIIEIDLVHNNYSFDLSLIVDLGNIEYISLHRDDGEADEIETSFIRRSSSNTVGDTSVY</sequence>
<dbReference type="AlphaFoldDB" id="A0ABD1PCS5"/>
<keyword evidence="3" id="KW-1185">Reference proteome</keyword>
<accession>A0ABD1PCS5</accession>
<dbReference type="InterPro" id="IPR004242">
    <property type="entry name" value="Transposase_21"/>
</dbReference>
<protein>
    <submittedName>
        <fullName evidence="2">DUF4216 domain-containing protein</fullName>
    </submittedName>
</protein>
<gene>
    <name evidence="2" type="ORF">Adt_45105</name>
</gene>
<feature type="domain" description="DUF4216" evidence="1">
    <location>
        <begin position="50"/>
        <end position="90"/>
    </location>
</feature>
<dbReference type="Proteomes" id="UP001604336">
    <property type="component" value="Unassembled WGS sequence"/>
</dbReference>
<evidence type="ECO:0000313" key="3">
    <source>
        <dbReference type="Proteomes" id="UP001604336"/>
    </source>
</evidence>
<reference evidence="3" key="1">
    <citation type="submission" date="2024-07" db="EMBL/GenBank/DDBJ databases">
        <title>Two chromosome-level genome assemblies of Korean endemic species Abeliophyllum distichum and Forsythia ovata (Oleaceae).</title>
        <authorList>
            <person name="Jang H."/>
        </authorList>
    </citation>
    <scope>NUCLEOTIDE SEQUENCE [LARGE SCALE GENOMIC DNA]</scope>
</reference>
<proteinExistence type="predicted"/>
<evidence type="ECO:0000313" key="2">
    <source>
        <dbReference type="EMBL" id="KAL2461685.1"/>
    </source>
</evidence>
<dbReference type="EMBL" id="JBFOLK010000014">
    <property type="protein sequence ID" value="KAL2461685.1"/>
    <property type="molecule type" value="Genomic_DNA"/>
</dbReference>
<name>A0ABD1PCS5_9LAMI</name>
<dbReference type="InterPro" id="IPR025312">
    <property type="entry name" value="DUF4216"/>
</dbReference>
<dbReference type="Pfam" id="PF02992">
    <property type="entry name" value="Transposase_21"/>
    <property type="match status" value="1"/>
</dbReference>
<dbReference type="Pfam" id="PF13952">
    <property type="entry name" value="DUF4216"/>
    <property type="match status" value="1"/>
</dbReference>
<comment type="caution">
    <text evidence="2">The sequence shown here is derived from an EMBL/GenBank/DDBJ whole genome shotgun (WGS) entry which is preliminary data.</text>
</comment>
<organism evidence="2 3">
    <name type="scientific">Abeliophyllum distichum</name>
    <dbReference type="NCBI Taxonomy" id="126358"/>
    <lineage>
        <taxon>Eukaryota</taxon>
        <taxon>Viridiplantae</taxon>
        <taxon>Streptophyta</taxon>
        <taxon>Embryophyta</taxon>
        <taxon>Tracheophyta</taxon>
        <taxon>Spermatophyta</taxon>
        <taxon>Magnoliopsida</taxon>
        <taxon>eudicotyledons</taxon>
        <taxon>Gunneridae</taxon>
        <taxon>Pentapetalae</taxon>
        <taxon>asterids</taxon>
        <taxon>lamiids</taxon>
        <taxon>Lamiales</taxon>
        <taxon>Oleaceae</taxon>
        <taxon>Forsythieae</taxon>
        <taxon>Abeliophyllum</taxon>
    </lineage>
</organism>